<evidence type="ECO:0000313" key="1">
    <source>
        <dbReference type="EMBL" id="MFB9350773.1"/>
    </source>
</evidence>
<accession>A0ABV5LF04</accession>
<proteinExistence type="predicted"/>
<evidence type="ECO:0000313" key="2">
    <source>
        <dbReference type="Proteomes" id="UP001589753"/>
    </source>
</evidence>
<protein>
    <submittedName>
        <fullName evidence="1">Oxidoreductase</fullName>
    </submittedName>
</protein>
<name>A0ABV5LF04_9ACTN</name>
<dbReference type="Proteomes" id="UP001589753">
    <property type="component" value="Unassembled WGS sequence"/>
</dbReference>
<feature type="non-terminal residue" evidence="1">
    <location>
        <position position="43"/>
    </location>
</feature>
<comment type="caution">
    <text evidence="1">The sequence shown here is derived from an EMBL/GenBank/DDBJ whole genome shotgun (WGS) entry which is preliminary data.</text>
</comment>
<dbReference type="SUPFAM" id="SSF51735">
    <property type="entry name" value="NAD(P)-binding Rossmann-fold domains"/>
    <property type="match status" value="1"/>
</dbReference>
<dbReference type="EMBL" id="JBHMDI010000088">
    <property type="protein sequence ID" value="MFB9350773.1"/>
    <property type="molecule type" value="Genomic_DNA"/>
</dbReference>
<reference evidence="1 2" key="1">
    <citation type="submission" date="2024-09" db="EMBL/GenBank/DDBJ databases">
        <authorList>
            <person name="Sun Q."/>
            <person name="Mori K."/>
        </authorList>
    </citation>
    <scope>NUCLEOTIDE SEQUENCE [LARGE SCALE GENOMIC DNA]</scope>
    <source>
        <strain evidence="1 2">JCM 9767</strain>
    </source>
</reference>
<dbReference type="InterPro" id="IPR036291">
    <property type="entry name" value="NAD(P)-bd_dom_sf"/>
</dbReference>
<dbReference type="Gene3D" id="3.40.50.720">
    <property type="entry name" value="NAD(P)-binding Rossmann-like Domain"/>
    <property type="match status" value="1"/>
</dbReference>
<sequence length="43" mass="4163">MRIDLTGRTAPVTGSARGIGAAIAAGPARAGARGAVDGRSAER</sequence>
<gene>
    <name evidence="1" type="ORF">ACFFUA_25605</name>
</gene>
<keyword evidence="2" id="KW-1185">Reference proteome</keyword>
<organism evidence="1 2">
    <name type="scientific">Streptomyces heliomycini</name>
    <dbReference type="NCBI Taxonomy" id="284032"/>
    <lineage>
        <taxon>Bacteria</taxon>
        <taxon>Bacillati</taxon>
        <taxon>Actinomycetota</taxon>
        <taxon>Actinomycetes</taxon>
        <taxon>Kitasatosporales</taxon>
        <taxon>Streptomycetaceae</taxon>
        <taxon>Streptomyces</taxon>
    </lineage>
</organism>